<dbReference type="RefSeq" id="WP_093072577.1">
    <property type="nucleotide sequence ID" value="NZ_FOGV01000008.1"/>
</dbReference>
<evidence type="ECO:0000256" key="2">
    <source>
        <dbReference type="ARBA" id="ARBA00010157"/>
    </source>
</evidence>
<feature type="transmembrane region" description="Helical" evidence="7">
    <location>
        <begin position="187"/>
        <end position="204"/>
    </location>
</feature>
<feature type="transmembrane region" description="Helical" evidence="7">
    <location>
        <begin position="578"/>
        <end position="598"/>
    </location>
</feature>
<accession>A0A1H9SZN7</accession>
<comment type="caution">
    <text evidence="9">The sequence shown here is derived from an EMBL/GenBank/DDBJ whole genome shotgun (WGS) entry which is preliminary data.</text>
</comment>
<dbReference type="Gene3D" id="1.20.1640.10">
    <property type="entry name" value="Multidrug efflux transporter AcrB transmembrane domain"/>
    <property type="match status" value="2"/>
</dbReference>
<dbReference type="AlphaFoldDB" id="A0A1H9SZN7"/>
<organism evidence="9 10">
    <name type="scientific">Salisediminibacterium halotolerans</name>
    <dbReference type="NCBI Taxonomy" id="517425"/>
    <lineage>
        <taxon>Bacteria</taxon>
        <taxon>Bacillati</taxon>
        <taxon>Bacillota</taxon>
        <taxon>Bacilli</taxon>
        <taxon>Bacillales</taxon>
        <taxon>Bacillaceae</taxon>
        <taxon>Salisediminibacterium</taxon>
    </lineage>
</organism>
<sequence>MRVLSKLTSNRRAVWITIIVWVLIAAGLSFAPSAGDYTINNGDDDLPENAPSVIADETVESYFPDDDGQLGLLVFELQEEGPESIDLEELAEVTEWLDEEAEFDTIDSVVPFHHFSDEIRTSFTSDDGEAAVLTVTFQSGLETEDIQDTVAMINEYSDRKLQSSDLFITGPAGIAADTTAIFSEANLTLMFSTIGLVLVLLIAIYRSPLLATIPLIGALFVYQVTDRLLGLFAANGVFTIEAQSLSIVMILLFGATTDYSLFVFSRFKEELRQTNDKYAAMNAAQRGVSKPIFFSGATVAAAMLVLLLAQYGPYNNFAWTFAITISIVLLAGLTLIPALFTAAGRKAFWPAVPKAGEETLKKNRFWGGVGTLVTKKPVVSGGIVLLFLIINALNVPSIQTSYNLIDSFPEDLDSRVGFDILEEKFPSGELAPVSVLLEKDDELTLDEEQWQDIEQLQERLIALEGVYDANFPDLEDAREGTDVSEDGKALRAELILEKNPYDLASLDAVDLLNEDKDDLLVASGLNEAGANLYFSGESATQADIQAYNSQDTLVVASVVTIVITLMLVWHTRSLIAPLYMMSTILLSYLSALGLSWFIFDQFTNVDAFSYRIPLYAFVFLVALGVDYNIMLVSRIMEENKQHQMRYAVQRAVAQTGGVISSAGVILAATFGVLMTQPLKELYLFGFIVGLGILLDTFLVRGILVPAIVTLLGKWNWRPFNKMNS</sequence>
<evidence type="ECO:0000256" key="1">
    <source>
        <dbReference type="ARBA" id="ARBA00004651"/>
    </source>
</evidence>
<dbReference type="InterPro" id="IPR000731">
    <property type="entry name" value="SSD"/>
</dbReference>
<evidence type="ECO:0000256" key="5">
    <source>
        <dbReference type="ARBA" id="ARBA00022989"/>
    </source>
</evidence>
<dbReference type="InterPro" id="IPR004869">
    <property type="entry name" value="MMPL_dom"/>
</dbReference>
<dbReference type="STRING" id="1464123.SAMN05444126_10864"/>
<keyword evidence="4 7" id="KW-0812">Transmembrane</keyword>
<feature type="transmembrane region" description="Helical" evidence="7">
    <location>
        <begin position="317"/>
        <end position="344"/>
    </location>
</feature>
<keyword evidence="6 7" id="KW-0472">Membrane</keyword>
<reference evidence="10" key="1">
    <citation type="submission" date="2016-10" db="EMBL/GenBank/DDBJ databases">
        <authorList>
            <person name="de Groot N.N."/>
        </authorList>
    </citation>
    <scope>NUCLEOTIDE SEQUENCE [LARGE SCALE GENOMIC DNA]</scope>
    <source>
        <strain evidence="10">10nlg</strain>
    </source>
</reference>
<dbReference type="PANTHER" id="PTHR33406:SF6">
    <property type="entry name" value="MEMBRANE PROTEIN YDGH-RELATED"/>
    <property type="match status" value="1"/>
</dbReference>
<feature type="domain" description="SSD" evidence="8">
    <location>
        <begin position="583"/>
        <end position="709"/>
    </location>
</feature>
<evidence type="ECO:0000256" key="3">
    <source>
        <dbReference type="ARBA" id="ARBA00022475"/>
    </source>
</evidence>
<keyword evidence="5 7" id="KW-1133">Transmembrane helix</keyword>
<name>A0A1H9SZN7_9BACI</name>
<dbReference type="EMBL" id="FOGV01000008">
    <property type="protein sequence ID" value="SER89833.1"/>
    <property type="molecule type" value="Genomic_DNA"/>
</dbReference>
<dbReference type="InterPro" id="IPR050545">
    <property type="entry name" value="Mycobact_MmpL"/>
</dbReference>
<dbReference type="OrthoDB" id="2365435at2"/>
<feature type="transmembrane region" description="Helical" evidence="7">
    <location>
        <begin position="681"/>
        <end position="712"/>
    </location>
</feature>
<feature type="transmembrane region" description="Helical" evidence="7">
    <location>
        <begin position="610"/>
        <end position="630"/>
    </location>
</feature>
<evidence type="ECO:0000256" key="6">
    <source>
        <dbReference type="ARBA" id="ARBA00023136"/>
    </source>
</evidence>
<keyword evidence="3" id="KW-1003">Cell membrane</keyword>
<evidence type="ECO:0000313" key="10">
    <source>
        <dbReference type="Proteomes" id="UP000199318"/>
    </source>
</evidence>
<evidence type="ECO:0000256" key="7">
    <source>
        <dbReference type="SAM" id="Phobius"/>
    </source>
</evidence>
<feature type="transmembrane region" description="Helical" evidence="7">
    <location>
        <begin position="209"/>
        <end position="225"/>
    </location>
</feature>
<protein>
    <submittedName>
        <fullName evidence="9">Drug exporter of the RND superfamily</fullName>
    </submittedName>
</protein>
<feature type="transmembrane region" description="Helical" evidence="7">
    <location>
        <begin position="291"/>
        <end position="311"/>
    </location>
</feature>
<feature type="transmembrane region" description="Helical" evidence="7">
    <location>
        <begin position="651"/>
        <end position="675"/>
    </location>
</feature>
<gene>
    <name evidence="9" type="ORF">SAMN05444126_10864</name>
</gene>
<feature type="transmembrane region" description="Helical" evidence="7">
    <location>
        <begin position="365"/>
        <end position="390"/>
    </location>
</feature>
<dbReference type="PANTHER" id="PTHR33406">
    <property type="entry name" value="MEMBRANE PROTEIN MJ1562-RELATED"/>
    <property type="match status" value="1"/>
</dbReference>
<feature type="transmembrane region" description="Helical" evidence="7">
    <location>
        <begin position="245"/>
        <end position="264"/>
    </location>
</feature>
<evidence type="ECO:0000256" key="4">
    <source>
        <dbReference type="ARBA" id="ARBA00022692"/>
    </source>
</evidence>
<keyword evidence="10" id="KW-1185">Reference proteome</keyword>
<dbReference type="GO" id="GO:0005886">
    <property type="term" value="C:plasma membrane"/>
    <property type="evidence" value="ECO:0007669"/>
    <property type="project" value="UniProtKB-SubCell"/>
</dbReference>
<dbReference type="Pfam" id="PF03176">
    <property type="entry name" value="MMPL"/>
    <property type="match status" value="2"/>
</dbReference>
<dbReference type="PROSITE" id="PS50156">
    <property type="entry name" value="SSD"/>
    <property type="match status" value="1"/>
</dbReference>
<feature type="transmembrane region" description="Helical" evidence="7">
    <location>
        <begin position="553"/>
        <end position="571"/>
    </location>
</feature>
<evidence type="ECO:0000259" key="8">
    <source>
        <dbReference type="PROSITE" id="PS50156"/>
    </source>
</evidence>
<dbReference type="SUPFAM" id="SSF82866">
    <property type="entry name" value="Multidrug efflux transporter AcrB transmembrane domain"/>
    <property type="match status" value="2"/>
</dbReference>
<proteinExistence type="inferred from homology"/>
<dbReference type="Proteomes" id="UP000199318">
    <property type="component" value="Unassembled WGS sequence"/>
</dbReference>
<feature type="transmembrane region" description="Helical" evidence="7">
    <location>
        <begin position="12"/>
        <end position="31"/>
    </location>
</feature>
<comment type="subcellular location">
    <subcellularLocation>
        <location evidence="1">Cell membrane</location>
        <topology evidence="1">Multi-pass membrane protein</topology>
    </subcellularLocation>
</comment>
<comment type="similarity">
    <text evidence="2">Belongs to the resistance-nodulation-cell division (RND) (TC 2.A.6) family. MmpL subfamily.</text>
</comment>
<evidence type="ECO:0000313" key="9">
    <source>
        <dbReference type="EMBL" id="SER89833.1"/>
    </source>
</evidence>